<keyword evidence="3" id="KW-0663">Pyridoxal phosphate</keyword>
<dbReference type="RefSeq" id="XP_001748944.1">
    <property type="nucleotide sequence ID" value="XM_001748892.1"/>
</dbReference>
<evidence type="ECO:0000256" key="1">
    <source>
        <dbReference type="ARBA" id="ARBA00001933"/>
    </source>
</evidence>
<comment type="similarity">
    <text evidence="2">Belongs to the ACC deaminase/D-cysteine desulfhydrase family.</text>
</comment>
<dbReference type="GO" id="GO:0019148">
    <property type="term" value="F:D-cysteine desulfhydrase activity"/>
    <property type="evidence" value="ECO:0000318"/>
    <property type="project" value="GO_Central"/>
</dbReference>
<evidence type="ECO:0000313" key="5">
    <source>
        <dbReference type="Proteomes" id="UP000001357"/>
    </source>
</evidence>
<dbReference type="InterPro" id="IPR027278">
    <property type="entry name" value="ACCD_DCysDesulf"/>
</dbReference>
<dbReference type="Proteomes" id="UP000001357">
    <property type="component" value="Unassembled WGS sequence"/>
</dbReference>
<evidence type="ECO:0000313" key="4">
    <source>
        <dbReference type="EMBL" id="EDQ86274.1"/>
    </source>
</evidence>
<dbReference type="KEGG" id="mbr:MONBRDRAFT_11070"/>
<dbReference type="InterPro" id="IPR036052">
    <property type="entry name" value="TrpB-like_PALP_sf"/>
</dbReference>
<dbReference type="Gene3D" id="3.40.50.1100">
    <property type="match status" value="1"/>
</dbReference>
<dbReference type="EMBL" id="CH991567">
    <property type="protein sequence ID" value="EDQ86274.1"/>
    <property type="molecule type" value="Genomic_DNA"/>
</dbReference>
<dbReference type="SUPFAM" id="SSF53686">
    <property type="entry name" value="Tryptophan synthase beta subunit-like PLP-dependent enzymes"/>
    <property type="match status" value="1"/>
</dbReference>
<dbReference type="PANTHER" id="PTHR43780:SF2">
    <property type="entry name" value="1-AMINOCYCLOPROPANE-1-CARBOXYLATE DEAMINASE-RELATED"/>
    <property type="match status" value="1"/>
</dbReference>
<dbReference type="InParanoid" id="A9V844"/>
<organism evidence="4 5">
    <name type="scientific">Monosiga brevicollis</name>
    <name type="common">Choanoflagellate</name>
    <dbReference type="NCBI Taxonomy" id="81824"/>
    <lineage>
        <taxon>Eukaryota</taxon>
        <taxon>Choanoflagellata</taxon>
        <taxon>Craspedida</taxon>
        <taxon>Salpingoecidae</taxon>
        <taxon>Monosiga</taxon>
    </lineage>
</organism>
<gene>
    <name evidence="4" type="ORF">MONBRDRAFT_11070</name>
</gene>
<evidence type="ECO:0000256" key="2">
    <source>
        <dbReference type="ARBA" id="ARBA00008639"/>
    </source>
</evidence>
<protein>
    <recommendedName>
        <fullName evidence="6">Tryptophan synthase beta chain-like PALP domain-containing protein</fullName>
    </recommendedName>
</protein>
<proteinExistence type="inferred from homology"/>
<comment type="cofactor">
    <cofactor evidence="1">
        <name>pyridoxal 5'-phosphate</name>
        <dbReference type="ChEBI" id="CHEBI:597326"/>
    </cofactor>
</comment>
<evidence type="ECO:0008006" key="6">
    <source>
        <dbReference type="Google" id="ProtNLM"/>
    </source>
</evidence>
<name>A9V844_MONBE</name>
<dbReference type="AlphaFoldDB" id="A9V844"/>
<dbReference type="GeneID" id="5894219"/>
<evidence type="ECO:0000256" key="3">
    <source>
        <dbReference type="ARBA" id="ARBA00022898"/>
    </source>
</evidence>
<dbReference type="STRING" id="81824.A9V844"/>
<reference evidence="4 5" key="1">
    <citation type="journal article" date="2008" name="Nature">
        <title>The genome of the choanoflagellate Monosiga brevicollis and the origin of metazoans.</title>
        <authorList>
            <consortium name="JGI Sequencing"/>
            <person name="King N."/>
            <person name="Westbrook M.J."/>
            <person name="Young S.L."/>
            <person name="Kuo A."/>
            <person name="Abedin M."/>
            <person name="Chapman J."/>
            <person name="Fairclough S."/>
            <person name="Hellsten U."/>
            <person name="Isogai Y."/>
            <person name="Letunic I."/>
            <person name="Marr M."/>
            <person name="Pincus D."/>
            <person name="Putnam N."/>
            <person name="Rokas A."/>
            <person name="Wright K.J."/>
            <person name="Zuzow R."/>
            <person name="Dirks W."/>
            <person name="Good M."/>
            <person name="Goodstein D."/>
            <person name="Lemons D."/>
            <person name="Li W."/>
            <person name="Lyons J.B."/>
            <person name="Morris A."/>
            <person name="Nichols S."/>
            <person name="Richter D.J."/>
            <person name="Salamov A."/>
            <person name="Bork P."/>
            <person name="Lim W.A."/>
            <person name="Manning G."/>
            <person name="Miller W.T."/>
            <person name="McGinnis W."/>
            <person name="Shapiro H."/>
            <person name="Tjian R."/>
            <person name="Grigoriev I.V."/>
            <person name="Rokhsar D."/>
        </authorList>
    </citation>
    <scope>NUCLEOTIDE SEQUENCE [LARGE SCALE GENOMIC DNA]</scope>
    <source>
        <strain evidence="5">MX1 / ATCC 50154</strain>
    </source>
</reference>
<sequence length="414" mass="44836">MFLLPRPSWVRLGARASLRMGAVRCTSVVAQPPPLPQAAVLDLIHRKPEQAPLLPCAALAVQRDDRLPLEGNKSRKAAFLLRDDILPRLGISQEALANPIIVSHGGAQSNAMLALAQVCADRGWRFVYATRLPNPALAHRDPNDNLQRSLDLGMEVLPVEKTADLAATAQAYCEQQPPGHAALIPQGLALPQAGIGCMELIQQLEGSLGRHDPWCLILPSGTGTTALYCHLATRARGLPWHVITVPVANPAPILARDMALAYKTFRHDMTPPADLNPSTIPTNCGASSLWADWPDLRTLAKADLAIDCIMDTPKALATVHPIFSPPPGQGRLLVLNPPPHLPQAFAAPDHQYLEAHHAAQAAWGINFDLVYFPRTLLTLQYYANPLQLDNQKLCFIHTGGTSGNASMRARIKAT</sequence>
<accession>A9V844</accession>
<keyword evidence="5" id="KW-1185">Reference proteome</keyword>
<dbReference type="PANTHER" id="PTHR43780">
    <property type="entry name" value="1-AMINOCYCLOPROPANE-1-CARBOXYLATE DEAMINASE-RELATED"/>
    <property type="match status" value="1"/>
</dbReference>